<dbReference type="Gene3D" id="3.40.50.2000">
    <property type="entry name" value="Glycogen Phosphorylase B"/>
    <property type="match status" value="2"/>
</dbReference>
<feature type="non-terminal residue" evidence="2">
    <location>
        <position position="1"/>
    </location>
</feature>
<dbReference type="GO" id="GO:0016757">
    <property type="term" value="F:glycosyltransferase activity"/>
    <property type="evidence" value="ECO:0007669"/>
    <property type="project" value="TreeGrafter"/>
</dbReference>
<name>X1H543_9ZZZZ</name>
<evidence type="ECO:0000313" key="2">
    <source>
        <dbReference type="EMBL" id="GAH65306.1"/>
    </source>
</evidence>
<dbReference type="EMBL" id="BARU01026660">
    <property type="protein sequence ID" value="GAH65306.1"/>
    <property type="molecule type" value="Genomic_DNA"/>
</dbReference>
<protein>
    <recommendedName>
        <fullName evidence="1">Glycosyltransferase subfamily 4-like N-terminal domain-containing protein</fullName>
    </recommendedName>
</protein>
<dbReference type="PANTHER" id="PTHR45947:SF3">
    <property type="entry name" value="SULFOQUINOVOSYL TRANSFERASE SQD2"/>
    <property type="match status" value="1"/>
</dbReference>
<gene>
    <name evidence="2" type="ORF">S03H2_42794</name>
</gene>
<organism evidence="2">
    <name type="scientific">marine sediment metagenome</name>
    <dbReference type="NCBI Taxonomy" id="412755"/>
    <lineage>
        <taxon>unclassified sequences</taxon>
        <taxon>metagenomes</taxon>
        <taxon>ecological metagenomes</taxon>
    </lineage>
</organism>
<dbReference type="InterPro" id="IPR028098">
    <property type="entry name" value="Glyco_trans_4-like_N"/>
</dbReference>
<evidence type="ECO:0000259" key="1">
    <source>
        <dbReference type="Pfam" id="PF13439"/>
    </source>
</evidence>
<feature type="non-terminal residue" evidence="2">
    <location>
        <position position="271"/>
    </location>
</feature>
<dbReference type="AlphaFoldDB" id="X1H543"/>
<dbReference type="PANTHER" id="PTHR45947">
    <property type="entry name" value="SULFOQUINOVOSYL TRANSFERASE SQD2"/>
    <property type="match status" value="1"/>
</dbReference>
<reference evidence="2" key="1">
    <citation type="journal article" date="2014" name="Front. Microbiol.">
        <title>High frequency of phylogenetically diverse reductive dehalogenase-homologous genes in deep subseafloor sedimentary metagenomes.</title>
        <authorList>
            <person name="Kawai M."/>
            <person name="Futagami T."/>
            <person name="Toyoda A."/>
            <person name="Takaki Y."/>
            <person name="Nishi S."/>
            <person name="Hori S."/>
            <person name="Arai W."/>
            <person name="Tsubouchi T."/>
            <person name="Morono Y."/>
            <person name="Uchiyama I."/>
            <person name="Ito T."/>
            <person name="Fujiyama A."/>
            <person name="Inagaki F."/>
            <person name="Takami H."/>
        </authorList>
    </citation>
    <scope>NUCLEOTIDE SEQUENCE</scope>
    <source>
        <strain evidence="2">Expedition CK06-06</strain>
    </source>
</reference>
<proteinExistence type="predicted"/>
<feature type="domain" description="Glycosyltransferase subfamily 4-like N-terminal" evidence="1">
    <location>
        <begin position="26"/>
        <end position="170"/>
    </location>
</feature>
<dbReference type="InterPro" id="IPR050194">
    <property type="entry name" value="Glycosyltransferase_grp1"/>
</dbReference>
<accession>X1H543</accession>
<comment type="caution">
    <text evidence="2">The sequence shown here is derived from an EMBL/GenBank/DDBJ whole genome shotgun (WGS) entry which is preliminary data.</text>
</comment>
<sequence length="271" mass="30910">EGLCMNHNLLYLSLNDIKEGSACYAHVFEIVKGLQRRNWNISLYKTNYKNSDPSILERLLEIIKVQLNLLGKLKKIDAIYIRMEFSTFPTALLGRLLDIPVIQEVNGPPEDLFIVYPISEKIASLIKCLIRKQLRWATKIIVVTSELKIWVKNEAGSKQISIIPNGANTELFKPTYSKPSYLPEKYALFFGTLAKWQGIETLMESVEYPEWPADLFLIIAGDGQEKASIIKASEYNRKIIYVGRIPYRKMPEIVAGSMMVIIPKNNLGNRS</sequence>
<dbReference type="Pfam" id="PF13439">
    <property type="entry name" value="Glyco_transf_4"/>
    <property type="match status" value="1"/>
</dbReference>
<dbReference type="SUPFAM" id="SSF53756">
    <property type="entry name" value="UDP-Glycosyltransferase/glycogen phosphorylase"/>
    <property type="match status" value="1"/>
</dbReference>